<reference evidence="3" key="1">
    <citation type="journal article" date="2019" name="Int. J. Syst. Evol. Microbiol.">
        <title>The Global Catalogue of Microorganisms (GCM) 10K type strain sequencing project: providing services to taxonomists for standard genome sequencing and annotation.</title>
        <authorList>
            <consortium name="The Broad Institute Genomics Platform"/>
            <consortium name="The Broad Institute Genome Sequencing Center for Infectious Disease"/>
            <person name="Wu L."/>
            <person name="Ma J."/>
        </authorList>
    </citation>
    <scope>NUCLEOTIDE SEQUENCE [LARGE SCALE GENOMIC DNA]</scope>
    <source>
        <strain evidence="3">JCM 17926</strain>
    </source>
</reference>
<dbReference type="SUPFAM" id="SSF49299">
    <property type="entry name" value="PKD domain"/>
    <property type="match status" value="1"/>
</dbReference>
<name>A0ABP8M5P8_9BACT</name>
<dbReference type="InterPro" id="IPR045829">
    <property type="entry name" value="PKD_6"/>
</dbReference>
<evidence type="ECO:0000259" key="1">
    <source>
        <dbReference type="Pfam" id="PF19408"/>
    </source>
</evidence>
<comment type="caution">
    <text evidence="2">The sequence shown here is derived from an EMBL/GenBank/DDBJ whole genome shotgun (WGS) entry which is preliminary data.</text>
</comment>
<dbReference type="RefSeq" id="WP_345162682.1">
    <property type="nucleotide sequence ID" value="NZ_BAABHC010000039.1"/>
</dbReference>
<accession>A0ABP8M5P8</accession>
<proteinExistence type="predicted"/>
<dbReference type="InterPro" id="IPR014756">
    <property type="entry name" value="Ig_E-set"/>
</dbReference>
<evidence type="ECO:0000313" key="3">
    <source>
        <dbReference type="Proteomes" id="UP001500552"/>
    </source>
</evidence>
<dbReference type="InterPro" id="IPR013783">
    <property type="entry name" value="Ig-like_fold"/>
</dbReference>
<dbReference type="NCBIfam" id="TIGR04183">
    <property type="entry name" value="Por_Secre_tail"/>
    <property type="match status" value="1"/>
</dbReference>
<dbReference type="InterPro" id="IPR026444">
    <property type="entry name" value="Secre_tail"/>
</dbReference>
<dbReference type="Pfam" id="PF19408">
    <property type="entry name" value="PKD_6"/>
    <property type="match status" value="1"/>
</dbReference>
<sequence length="1489" mass="156014">MAGFTELEPIELEENDLDDFSEGDGAIMITAPTGWAFRQSGVTTNVSPDTEITVDDGDISYTLTTISIPFSVGGTDASDKFTISGVALQAQSGEVLPASDVLLAVTGIEITGITSPIPVANIAQTHGAPTQLAFISQPEEVQANESFNPVVEVQDWYGNTVTSASGNVSLSLTGTPATALISSGGTVASVTNGIAQFNNIVIDEGGQFQLVASYGPAIQGASSPFVVNNEVPSVTEVTPCITAGSNVSTITVTGTDFIRGSVVSIGDEKRDFIFIDSQTLSVSLLPEDVDDAQTLILTVFNPEPGGGLSNAIDVVVQPVYNAGTITGDVAVCENTQNVTYSVDDIGAEAYSWTVGAGATYQQSENGNSITVDFGSTAPTVNISVKAINSCIVIGSTSELEVAVTPYPVNVNAGADQTICSGKEVALGSEAPAVAGYVYEWSPANADSPANALSSTSVPNPTLTLPVNNTAQTLFYAYELTVTNGNSDCQVTDEILVGVYPAVVTVADDVEPVCEGGVIELRTTGDPAYTYAWTGPNGFKSAERFPVIENATLANAGAYTVEITNQNGCTGTDNINVTVVSPPTANAGDDQAKCAEGATTSFALAGIATGGGGVWNVVAGTGTAVITNPASLTPTVSVSSASVTLQFTVTNGAGCKDTDQVVLTVKQPTPVTISSPTNGATYYTAGNSVALTASQAGGTFSGKGVSGSVAAGFTFSPCAAGAGKHSITYTYINAAGCTSTAQAQVTVVQSTYTVIITAAPFPICKGQNTTYTARVYRDAVVIYPYKENPALITKTNTTTTYNEAYDPYLPAGWQPIHKQFPARYFQPVVLSGVEQPVGDFNYQWTKNEANSIGSDRDYFGQAGLSSTDYFKVYVTQKKNVSCVTTITRQLSNPMFIAEPAGYQMTITAAPNTICKGASTVFTAFLDSAFPWAASNLNMTWRLSRGGTIYDIKTVSGVSTLTAVPNGYNAYLSSAEIKTALGAAGAADTDLVNGDQVFVEFSTDIEKIGTEKCKEKQTSVQPVVMTVNQPVTTTTNPQLQSQAVCAGGTATFNVNVSGTAPLSYIWTMGGTTKTTTTPTVSFSGAETGAAGTYPVSVSVSNSCSPAGLGINLGNLTIRNLTTFAMTGSGEYCANVPESIPVGLTGSEQGVNYTLMRGTDVVETKPGTGGALEFTAQTTEGTYTVIAAYATAPACSEPMGGSATITITEPATTFGDLKVTWVDDEMTQWEVEALQYAESYGDNPAYLWYEGATNAAGELEWIRRADLSGNPVIVDVNNPELLLMVEVLRTDAVECSKFVLTNEDVVPLPVEIIYLNASKQGNNVLLEWATAMEQDNAGFEVQVSTDGFTYRKLTFVPAKNGNASTRQEYEFTDKENGKFGTRYYRLKQLDTNGTHEYFGPKAVSFGSVASQVIAFPNPFHDEVTLDIASETAGEALITVTDAVGKQLLVRKVQVEKGFTTEKLRLDAGLPRGLYIIKAQVGGVTQYIKMIKE</sequence>
<dbReference type="EMBL" id="BAABHC010000039">
    <property type="protein sequence ID" value="GAA4443866.1"/>
    <property type="molecule type" value="Genomic_DNA"/>
</dbReference>
<protein>
    <recommendedName>
        <fullName evidence="1">PKD-like domain-containing protein</fullName>
    </recommendedName>
</protein>
<feature type="domain" description="PKD-like" evidence="1">
    <location>
        <begin position="321"/>
        <end position="395"/>
    </location>
</feature>
<dbReference type="SUPFAM" id="SSF81296">
    <property type="entry name" value="E set domains"/>
    <property type="match status" value="1"/>
</dbReference>
<evidence type="ECO:0000313" key="2">
    <source>
        <dbReference type="EMBL" id="GAA4443866.1"/>
    </source>
</evidence>
<dbReference type="Proteomes" id="UP001500552">
    <property type="component" value="Unassembled WGS sequence"/>
</dbReference>
<organism evidence="2 3">
    <name type="scientific">Pontibacter saemangeumensis</name>
    <dbReference type="NCBI Taxonomy" id="1084525"/>
    <lineage>
        <taxon>Bacteria</taxon>
        <taxon>Pseudomonadati</taxon>
        <taxon>Bacteroidota</taxon>
        <taxon>Cytophagia</taxon>
        <taxon>Cytophagales</taxon>
        <taxon>Hymenobacteraceae</taxon>
        <taxon>Pontibacter</taxon>
    </lineage>
</organism>
<dbReference type="Gene3D" id="2.60.40.10">
    <property type="entry name" value="Immunoglobulins"/>
    <property type="match status" value="2"/>
</dbReference>
<gene>
    <name evidence="2" type="ORF">GCM10023188_45000</name>
</gene>
<keyword evidence="3" id="KW-1185">Reference proteome</keyword>
<dbReference type="InterPro" id="IPR035986">
    <property type="entry name" value="PKD_dom_sf"/>
</dbReference>